<reference evidence="2 3" key="1">
    <citation type="submission" date="2021-03" db="EMBL/GenBank/DDBJ databases">
        <title>Genomic Encyclopedia of Type Strains, Phase IV (KMG-IV): sequencing the most valuable type-strain genomes for metagenomic binning, comparative biology and taxonomic classification.</title>
        <authorList>
            <person name="Goeker M."/>
        </authorList>
    </citation>
    <scope>NUCLEOTIDE SEQUENCE [LARGE SCALE GENOMIC DNA]</scope>
    <source>
        <strain evidence="2 3">DSM 3984</strain>
    </source>
</reference>
<keyword evidence="3" id="KW-1185">Reference proteome</keyword>
<keyword evidence="1" id="KW-0812">Transmembrane</keyword>
<accession>A0ABS4F1M7</accession>
<organism evidence="2 3">
    <name type="scientific">Clostridium moniliforme</name>
    <dbReference type="NCBI Taxonomy" id="39489"/>
    <lineage>
        <taxon>Bacteria</taxon>
        <taxon>Bacillati</taxon>
        <taxon>Bacillota</taxon>
        <taxon>Clostridia</taxon>
        <taxon>Eubacteriales</taxon>
        <taxon>Clostridiaceae</taxon>
        <taxon>Clostridium</taxon>
    </lineage>
</organism>
<feature type="transmembrane region" description="Helical" evidence="1">
    <location>
        <begin position="161"/>
        <end position="178"/>
    </location>
</feature>
<dbReference type="Pfam" id="PF06691">
    <property type="entry name" value="DUF1189"/>
    <property type="match status" value="1"/>
</dbReference>
<comment type="caution">
    <text evidence="2">The sequence shown here is derived from an EMBL/GenBank/DDBJ whole genome shotgun (WGS) entry which is preliminary data.</text>
</comment>
<dbReference type="EMBL" id="JAGGJZ010000005">
    <property type="protein sequence ID" value="MBP1890148.1"/>
    <property type="molecule type" value="Genomic_DNA"/>
</dbReference>
<keyword evidence="1" id="KW-1133">Transmembrane helix</keyword>
<keyword evidence="1" id="KW-0472">Membrane</keyword>
<evidence type="ECO:0000313" key="3">
    <source>
        <dbReference type="Proteomes" id="UP000783390"/>
    </source>
</evidence>
<evidence type="ECO:0008006" key="4">
    <source>
        <dbReference type="Google" id="ProtNLM"/>
    </source>
</evidence>
<protein>
    <recommendedName>
        <fullName evidence="4">DUF1189 domain-containing protein</fullName>
    </recommendedName>
</protein>
<evidence type="ECO:0000256" key="1">
    <source>
        <dbReference type="SAM" id="Phobius"/>
    </source>
</evidence>
<sequence length="268" mass="30467">MKKNKQDNFFIKLKNNIYNIKTFSEYVKDGIGKAILYAFILSLIIGGIQGISMGFRAKNSIEKNISEFNNPKYDFTIKDGVLNMKNSPIKINENNGVFYLDSKKDLKDSESLKDIYVHENMYVLFLKDGIKIGQGANLNKQVSYNDLFSGTIDNKTIINDMKYLAIIIVPVLIIVTIIQYFISFLLNCLLVTAFSIIIGMIMGLRIKSKALYSLSIYAATLPSILLLPFSIIRPSVYFDNAFIAGATIYVIFILRYIKKDLLDNIKRI</sequence>
<proteinExistence type="predicted"/>
<dbReference type="RefSeq" id="WP_209797077.1">
    <property type="nucleotide sequence ID" value="NZ_JAGGJZ010000005.1"/>
</dbReference>
<feature type="transmembrane region" description="Helical" evidence="1">
    <location>
        <begin position="184"/>
        <end position="204"/>
    </location>
</feature>
<feature type="transmembrane region" description="Helical" evidence="1">
    <location>
        <begin position="34"/>
        <end position="55"/>
    </location>
</feature>
<feature type="transmembrane region" description="Helical" evidence="1">
    <location>
        <begin position="211"/>
        <end position="231"/>
    </location>
</feature>
<evidence type="ECO:0000313" key="2">
    <source>
        <dbReference type="EMBL" id="MBP1890148.1"/>
    </source>
</evidence>
<dbReference type="Proteomes" id="UP000783390">
    <property type="component" value="Unassembled WGS sequence"/>
</dbReference>
<feature type="transmembrane region" description="Helical" evidence="1">
    <location>
        <begin position="237"/>
        <end position="257"/>
    </location>
</feature>
<dbReference type="InterPro" id="IPR009574">
    <property type="entry name" value="DUF1189"/>
</dbReference>
<name>A0ABS4F1M7_9CLOT</name>
<gene>
    <name evidence="2" type="ORF">J2Z53_001738</name>
</gene>